<comment type="caution">
    <text evidence="2">The sequence shown here is derived from an EMBL/GenBank/DDBJ whole genome shotgun (WGS) entry which is preliminary data.</text>
</comment>
<proteinExistence type="predicted"/>
<organism evidence="2 3">
    <name type="scientific">Streptomyces finlayi</name>
    <dbReference type="NCBI Taxonomy" id="67296"/>
    <lineage>
        <taxon>Bacteria</taxon>
        <taxon>Bacillati</taxon>
        <taxon>Actinomycetota</taxon>
        <taxon>Actinomycetes</taxon>
        <taxon>Kitasatosporales</taxon>
        <taxon>Streptomycetaceae</taxon>
        <taxon>Streptomyces</taxon>
    </lineage>
</organism>
<evidence type="ECO:0000313" key="2">
    <source>
        <dbReference type="EMBL" id="GHC97032.1"/>
    </source>
</evidence>
<reference evidence="2" key="2">
    <citation type="submission" date="2020-09" db="EMBL/GenBank/DDBJ databases">
        <authorList>
            <person name="Sun Q."/>
            <person name="Ohkuma M."/>
        </authorList>
    </citation>
    <scope>NUCLEOTIDE SEQUENCE</scope>
    <source>
        <strain evidence="2">JCM 4637</strain>
    </source>
</reference>
<dbReference type="EMBL" id="BMVC01000007">
    <property type="protein sequence ID" value="GHC97032.1"/>
    <property type="molecule type" value="Genomic_DNA"/>
</dbReference>
<gene>
    <name evidence="2" type="ORF">GCM10010334_37930</name>
</gene>
<accession>A0A918WYT9</accession>
<evidence type="ECO:0000256" key="1">
    <source>
        <dbReference type="SAM" id="MobiDB-lite"/>
    </source>
</evidence>
<dbReference type="RefSeq" id="WP_229897973.1">
    <property type="nucleotide sequence ID" value="NZ_BMVC01000007.1"/>
</dbReference>
<feature type="compositionally biased region" description="Gly residues" evidence="1">
    <location>
        <begin position="23"/>
        <end position="32"/>
    </location>
</feature>
<feature type="region of interest" description="Disordered" evidence="1">
    <location>
        <begin position="1"/>
        <end position="75"/>
    </location>
</feature>
<reference evidence="2" key="1">
    <citation type="journal article" date="2014" name="Int. J. Syst. Evol. Microbiol.">
        <title>Complete genome sequence of Corynebacterium casei LMG S-19264T (=DSM 44701T), isolated from a smear-ripened cheese.</title>
        <authorList>
            <consortium name="US DOE Joint Genome Institute (JGI-PGF)"/>
            <person name="Walter F."/>
            <person name="Albersmeier A."/>
            <person name="Kalinowski J."/>
            <person name="Ruckert C."/>
        </authorList>
    </citation>
    <scope>NUCLEOTIDE SEQUENCE</scope>
    <source>
        <strain evidence="2">JCM 4637</strain>
    </source>
</reference>
<name>A0A918WYT9_9ACTN</name>
<sequence>MADEPGVDERDAVTGGRPVEELGGLGGVGGGPYVESQRPQLAFERRPGYRRAREDCGRQTNSLLEHGYTPEHGFGSRTLRVRARAGGAASAEAIG</sequence>
<dbReference type="Proteomes" id="UP000638353">
    <property type="component" value="Unassembled WGS sequence"/>
</dbReference>
<evidence type="ECO:0000313" key="3">
    <source>
        <dbReference type="Proteomes" id="UP000638353"/>
    </source>
</evidence>
<protein>
    <submittedName>
        <fullName evidence="2">Uncharacterized protein</fullName>
    </submittedName>
</protein>
<feature type="compositionally biased region" description="Basic and acidic residues" evidence="1">
    <location>
        <begin position="43"/>
        <end position="57"/>
    </location>
</feature>
<dbReference type="AlphaFoldDB" id="A0A918WYT9"/>